<sequence>MKLSALLTTLGLLLSEAAAIEMDVREEVSGDWILIPVEDGVCKTFDVGVVQINLAPGSNGGSSFLCKTYA</sequence>
<dbReference type="GeneID" id="67003887"/>
<dbReference type="Proteomes" id="UP001043456">
    <property type="component" value="Unassembled WGS sequence"/>
</dbReference>
<reference evidence="2 3" key="1">
    <citation type="submission" date="2018-10" db="EMBL/GenBank/DDBJ databases">
        <title>Pan-genome distribution and transcriptional activeness of fungal secondary metabolism genes in Aspergillus section Fumigati.</title>
        <authorList>
            <person name="Takahashi H."/>
            <person name="Umemura M."/>
            <person name="Ninomiya A."/>
            <person name="Kusuya Y."/>
            <person name="Urayama S."/>
            <person name="Shimizu M."/>
            <person name="Watanabe A."/>
            <person name="Kamei K."/>
            <person name="Yaguchi T."/>
            <person name="Hagiwara D."/>
        </authorList>
    </citation>
    <scope>NUCLEOTIDE SEQUENCE [LARGE SCALE GENOMIC DNA]</scope>
    <source>
        <strain evidence="2 3">IFM 55266</strain>
    </source>
</reference>
<evidence type="ECO:0000313" key="3">
    <source>
        <dbReference type="Proteomes" id="UP001043456"/>
    </source>
</evidence>
<dbReference type="OrthoDB" id="4494971at2759"/>
<feature type="signal peptide" evidence="1">
    <location>
        <begin position="1"/>
        <end position="19"/>
    </location>
</feature>
<organism evidence="2 3">
    <name type="scientific">Aspergillus pseudoviridinutans</name>
    <dbReference type="NCBI Taxonomy" id="1517512"/>
    <lineage>
        <taxon>Eukaryota</taxon>
        <taxon>Fungi</taxon>
        <taxon>Dikarya</taxon>
        <taxon>Ascomycota</taxon>
        <taxon>Pezizomycotina</taxon>
        <taxon>Eurotiomycetes</taxon>
        <taxon>Eurotiomycetidae</taxon>
        <taxon>Eurotiales</taxon>
        <taxon>Aspergillaceae</taxon>
        <taxon>Aspergillus</taxon>
        <taxon>Aspergillus subgen. Fumigati</taxon>
    </lineage>
</organism>
<proteinExistence type="predicted"/>
<dbReference type="EMBL" id="BHVY01000003">
    <property type="protein sequence ID" value="GIJ86387.1"/>
    <property type="molecule type" value="Genomic_DNA"/>
</dbReference>
<evidence type="ECO:0000256" key="1">
    <source>
        <dbReference type="SAM" id="SignalP"/>
    </source>
</evidence>
<accession>A0A9P3B7X2</accession>
<keyword evidence="1" id="KW-0732">Signal</keyword>
<protein>
    <submittedName>
        <fullName evidence="2">Uncharacterized protein</fullName>
    </submittedName>
</protein>
<name>A0A9P3B7X2_9EURO</name>
<keyword evidence="3" id="KW-1185">Reference proteome</keyword>
<dbReference type="RefSeq" id="XP_043157134.1">
    <property type="nucleotide sequence ID" value="XM_043301199.1"/>
</dbReference>
<dbReference type="AlphaFoldDB" id="A0A9P3B7X2"/>
<comment type="caution">
    <text evidence="2">The sequence shown here is derived from an EMBL/GenBank/DDBJ whole genome shotgun (WGS) entry which is preliminary data.</text>
</comment>
<gene>
    <name evidence="2" type="ORF">Asppvi_005275</name>
</gene>
<evidence type="ECO:0000313" key="2">
    <source>
        <dbReference type="EMBL" id="GIJ86387.1"/>
    </source>
</evidence>
<feature type="chain" id="PRO_5040268741" evidence="1">
    <location>
        <begin position="20"/>
        <end position="70"/>
    </location>
</feature>